<dbReference type="Pfam" id="PF00534">
    <property type="entry name" value="Glycos_transf_1"/>
    <property type="match status" value="1"/>
</dbReference>
<evidence type="ECO:0000256" key="3">
    <source>
        <dbReference type="ARBA" id="ARBA00022526"/>
    </source>
</evidence>
<keyword evidence="10" id="KW-1185">Reference proteome</keyword>
<keyword evidence="3" id="KW-0313">Glucose metabolism</keyword>
<dbReference type="GO" id="GO:0006006">
    <property type="term" value="P:glucose metabolic process"/>
    <property type="evidence" value="ECO:0007669"/>
    <property type="project" value="UniProtKB-KW"/>
</dbReference>
<dbReference type="InterPro" id="IPR049438">
    <property type="entry name" value="TreT_GT1"/>
</dbReference>
<accession>A0A9Y2NAG8</accession>
<evidence type="ECO:0000256" key="4">
    <source>
        <dbReference type="ARBA" id="ARBA00022676"/>
    </source>
</evidence>
<protein>
    <submittedName>
        <fullName evidence="9">Glycosyltransferase</fullName>
        <ecNumber evidence="9">2.4.-.-</ecNumber>
    </submittedName>
</protein>
<dbReference type="EMBL" id="CP127295">
    <property type="protein sequence ID" value="WIX98590.1"/>
    <property type="molecule type" value="Genomic_DNA"/>
</dbReference>
<dbReference type="PANTHER" id="PTHR47779">
    <property type="entry name" value="SYNTHASE (CCG-9), PUTATIVE (AFU_ORTHOLOGUE AFUA_3G12100)-RELATED"/>
    <property type="match status" value="1"/>
</dbReference>
<evidence type="ECO:0000256" key="6">
    <source>
        <dbReference type="ARBA" id="ARBA00023277"/>
    </source>
</evidence>
<feature type="domain" description="Glycosyl transferase family 1" evidence="7">
    <location>
        <begin position="283"/>
        <end position="459"/>
    </location>
</feature>
<keyword evidence="4 9" id="KW-0328">Glycosyltransferase</keyword>
<evidence type="ECO:0000313" key="10">
    <source>
        <dbReference type="Proteomes" id="UP001239397"/>
    </source>
</evidence>
<comment type="subunit">
    <text evidence="2">Homodimer.</text>
</comment>
<dbReference type="SUPFAM" id="SSF53756">
    <property type="entry name" value="UDP-Glycosyltransferase/glycogen phosphorylase"/>
    <property type="match status" value="1"/>
</dbReference>
<keyword evidence="5 9" id="KW-0808">Transferase</keyword>
<dbReference type="KEGG" id="amog:QRX60_31565"/>
<evidence type="ECO:0000259" key="7">
    <source>
        <dbReference type="Pfam" id="PF00534"/>
    </source>
</evidence>
<dbReference type="PANTHER" id="PTHR47779:SF1">
    <property type="entry name" value="SYNTHASE (CCG-9), PUTATIVE (AFU_ORTHOLOGUE AFUA_3G12100)-RELATED"/>
    <property type="match status" value="1"/>
</dbReference>
<organism evidence="9 10">
    <name type="scientific">Amycolatopsis mongoliensis</name>
    <dbReference type="NCBI Taxonomy" id="715475"/>
    <lineage>
        <taxon>Bacteria</taxon>
        <taxon>Bacillati</taxon>
        <taxon>Actinomycetota</taxon>
        <taxon>Actinomycetes</taxon>
        <taxon>Pseudonocardiales</taxon>
        <taxon>Pseudonocardiaceae</taxon>
        <taxon>Amycolatopsis</taxon>
    </lineage>
</organism>
<proteinExistence type="inferred from homology"/>
<dbReference type="GO" id="GO:0016757">
    <property type="term" value="F:glycosyltransferase activity"/>
    <property type="evidence" value="ECO:0007669"/>
    <property type="project" value="UniProtKB-KW"/>
</dbReference>
<reference evidence="9 10" key="1">
    <citation type="submission" date="2023-06" db="EMBL/GenBank/DDBJ databases">
        <authorList>
            <person name="Oyuntsetseg B."/>
            <person name="Kim S.B."/>
        </authorList>
    </citation>
    <scope>NUCLEOTIDE SEQUENCE [LARGE SCALE GENOMIC DNA]</scope>
    <source>
        <strain evidence="9 10">4-36</strain>
    </source>
</reference>
<dbReference type="Proteomes" id="UP001239397">
    <property type="component" value="Chromosome"/>
</dbReference>
<dbReference type="AlphaFoldDB" id="A0A9Y2NAG8"/>
<dbReference type="RefSeq" id="WP_285995074.1">
    <property type="nucleotide sequence ID" value="NZ_CP127295.1"/>
</dbReference>
<dbReference type="InterPro" id="IPR052078">
    <property type="entry name" value="Trehalose_Metab_GTase"/>
</dbReference>
<dbReference type="InterPro" id="IPR001296">
    <property type="entry name" value="Glyco_trans_1"/>
</dbReference>
<dbReference type="Gene3D" id="3.40.50.2000">
    <property type="entry name" value="Glycogen Phosphorylase B"/>
    <property type="match status" value="2"/>
</dbReference>
<dbReference type="EC" id="2.4.-.-" evidence="9"/>
<evidence type="ECO:0000256" key="1">
    <source>
        <dbReference type="ARBA" id="ARBA00009481"/>
    </source>
</evidence>
<gene>
    <name evidence="9" type="ORF">QRX60_31565</name>
</gene>
<dbReference type="Pfam" id="PF21269">
    <property type="entry name" value="TreT_GT1"/>
    <property type="match status" value="1"/>
</dbReference>
<sequence length="498" mass="53649">MTTLDPQFPGSGSLLIPAPVGTLAIERFEPLIGTPAYHRLLERFARGRELLGDHVMWHVNSTARGGGVAEMLYSLLAYGRGAGIAQRWLAVAGTPAFFAVTKRIHNHLHGAFGDGLPLDDEAREVYSSFTRAAGEELANRISPGDVVLLHDPQTAGMIPALQGLGVPVAWRSHVGIDHATPVTRHAWEFLRGYVSQADAYIFSRRQHVWDQLDAAKTALIAPSIDAFSAKNQDLADDRVTAILAAAGLQGEPGTGDPVFVRLDGTVGRVERRARVVETRHLAPDDPVVLQVSRWDRLKDPLGVIDGFVRHVLGPTGAHLVVAGPSVDEVADDPEGGEVLQEAMACYSALPQLAREHVHLVTLPMTDLEENAAIVNALQRRAQVVVQKSIAEGFGLTVAEAMWKARPVVASRIGGIQDQIVDGRTGRLVDPGDLAAYGSAVSDLLADPPRAVEMGERARDQVRRGFLGTRSFLQYIALYERLVTGRGVPAEVSSPPGYV</sequence>
<evidence type="ECO:0000256" key="5">
    <source>
        <dbReference type="ARBA" id="ARBA00022679"/>
    </source>
</evidence>
<feature type="domain" description="Trehalose synthase N-terminal" evidence="8">
    <location>
        <begin position="58"/>
        <end position="207"/>
    </location>
</feature>
<keyword evidence="6" id="KW-0119">Carbohydrate metabolism</keyword>
<evidence type="ECO:0000313" key="9">
    <source>
        <dbReference type="EMBL" id="WIX98590.1"/>
    </source>
</evidence>
<evidence type="ECO:0000256" key="2">
    <source>
        <dbReference type="ARBA" id="ARBA00011738"/>
    </source>
</evidence>
<comment type="similarity">
    <text evidence="1">Belongs to the glycosyltransferase group 1 family. Glycosyltransferase 4 subfamily.</text>
</comment>
<name>A0A9Y2NAG8_9PSEU</name>
<evidence type="ECO:0000259" key="8">
    <source>
        <dbReference type="Pfam" id="PF21269"/>
    </source>
</evidence>